<dbReference type="Proteomes" id="UP001059380">
    <property type="component" value="Chromosome"/>
</dbReference>
<dbReference type="Gene3D" id="3.30.450.20">
    <property type="entry name" value="PAS domain"/>
    <property type="match status" value="1"/>
</dbReference>
<dbReference type="NCBIfam" id="TIGR00254">
    <property type="entry name" value="GGDEF"/>
    <property type="match status" value="1"/>
</dbReference>
<evidence type="ECO:0000313" key="6">
    <source>
        <dbReference type="Proteomes" id="UP001059380"/>
    </source>
</evidence>
<dbReference type="InterPro" id="IPR035965">
    <property type="entry name" value="PAS-like_dom_sf"/>
</dbReference>
<name>A0A9J7BLX7_9BACT</name>
<dbReference type="EMBL" id="CP093313">
    <property type="protein sequence ID" value="UWZ83489.1"/>
    <property type="molecule type" value="Genomic_DNA"/>
</dbReference>
<organism evidence="5 6">
    <name type="scientific">Occallatibacter riparius</name>
    <dbReference type="NCBI Taxonomy" id="1002689"/>
    <lineage>
        <taxon>Bacteria</taxon>
        <taxon>Pseudomonadati</taxon>
        <taxon>Acidobacteriota</taxon>
        <taxon>Terriglobia</taxon>
        <taxon>Terriglobales</taxon>
        <taxon>Acidobacteriaceae</taxon>
        <taxon>Occallatibacter</taxon>
    </lineage>
</organism>
<accession>A0A9J7BLX7</accession>
<dbReference type="PROSITE" id="PS50112">
    <property type="entry name" value="PAS"/>
    <property type="match status" value="1"/>
</dbReference>
<dbReference type="PROSITE" id="PS50113">
    <property type="entry name" value="PAC"/>
    <property type="match status" value="1"/>
</dbReference>
<evidence type="ECO:0000259" key="4">
    <source>
        <dbReference type="PROSITE" id="PS50887"/>
    </source>
</evidence>
<feature type="domain" description="EAL" evidence="3">
    <location>
        <begin position="430"/>
        <end position="685"/>
    </location>
</feature>
<dbReference type="InterPro" id="IPR029787">
    <property type="entry name" value="Nucleotide_cyclase"/>
</dbReference>
<proteinExistence type="predicted"/>
<protein>
    <submittedName>
        <fullName evidence="5">EAL domain-containing protein</fullName>
    </submittedName>
</protein>
<feature type="domain" description="PAC" evidence="2">
    <location>
        <begin position="204"/>
        <end position="255"/>
    </location>
</feature>
<dbReference type="InterPro" id="IPR000700">
    <property type="entry name" value="PAS-assoc_C"/>
</dbReference>
<dbReference type="InterPro" id="IPR035919">
    <property type="entry name" value="EAL_sf"/>
</dbReference>
<evidence type="ECO:0000259" key="1">
    <source>
        <dbReference type="PROSITE" id="PS50112"/>
    </source>
</evidence>
<dbReference type="SMART" id="SM00052">
    <property type="entry name" value="EAL"/>
    <property type="match status" value="1"/>
</dbReference>
<dbReference type="CDD" id="cd00130">
    <property type="entry name" value="PAS"/>
    <property type="match status" value="1"/>
</dbReference>
<dbReference type="Pfam" id="PF00989">
    <property type="entry name" value="PAS"/>
    <property type="match status" value="1"/>
</dbReference>
<dbReference type="GO" id="GO:0003824">
    <property type="term" value="F:catalytic activity"/>
    <property type="evidence" value="ECO:0007669"/>
    <property type="project" value="UniProtKB-ARBA"/>
</dbReference>
<dbReference type="Pfam" id="PF13188">
    <property type="entry name" value="PAS_8"/>
    <property type="match status" value="1"/>
</dbReference>
<dbReference type="SUPFAM" id="SSF55073">
    <property type="entry name" value="Nucleotide cyclase"/>
    <property type="match status" value="1"/>
</dbReference>
<feature type="domain" description="PAS" evidence="1">
    <location>
        <begin position="152"/>
        <end position="201"/>
    </location>
</feature>
<dbReference type="InterPro" id="IPR052155">
    <property type="entry name" value="Biofilm_reg_signaling"/>
</dbReference>
<evidence type="ECO:0000259" key="3">
    <source>
        <dbReference type="PROSITE" id="PS50883"/>
    </source>
</evidence>
<dbReference type="RefSeq" id="WP_260792824.1">
    <property type="nucleotide sequence ID" value="NZ_CP093313.1"/>
</dbReference>
<dbReference type="PROSITE" id="PS50883">
    <property type="entry name" value="EAL"/>
    <property type="match status" value="1"/>
</dbReference>
<evidence type="ECO:0000259" key="2">
    <source>
        <dbReference type="PROSITE" id="PS50113"/>
    </source>
</evidence>
<dbReference type="Pfam" id="PF00990">
    <property type="entry name" value="GGDEF"/>
    <property type="match status" value="1"/>
</dbReference>
<dbReference type="SUPFAM" id="SSF55785">
    <property type="entry name" value="PYP-like sensor domain (PAS domain)"/>
    <property type="match status" value="1"/>
</dbReference>
<dbReference type="Gene3D" id="3.30.70.270">
    <property type="match status" value="1"/>
</dbReference>
<dbReference type="CDD" id="cd01949">
    <property type="entry name" value="GGDEF"/>
    <property type="match status" value="1"/>
</dbReference>
<sequence>MAALVWDGIGLMRPEDPGWAQQRIVLDALPALVFVERGGMIVYANAEARREIGVEGAWQERPVDDVLWGLHAGTAEPRTHITGTGRSSPFHATLACKNGRMTPVEGTQCLVDVLKRESVIVAQVAGRERTRKPGLMEDVLASLPEAVVIVYGSKVLYTNPAFTRIFGFLADEVSGGELREFMVPETRLYEHSMLQKLVDETGHASVETVRYNSKGELVDVAMQVSPLQVSGGKAGYVFTFRDISERKQVEAKLQHDAMHDVLTGLPNRALFADRLKQGMNRRERRADRGCAVFFLDVDHFKQINDSLGHAAGDALLIAMADRLLRVVRPHDTAARMGGDEFAILVENILSVQDLDALAERILAELDEPFEVLGHRLQVLSSVGIALVRNEHRTPEEVITDADVAMYRAKQEGGHRYAIFDRHMEVQVSSQQERERELREVVTNREFVYWYQPIYWLADGRLKGFESLLRRKMAKGALESFRDLLPVADETGLSISLGRDAIESACSQLVEWDRRMPGNEIILTLNLSRRQFYQEEHLEQLGRTLASTRIDPSRLLFEVSEGTLNENPDKALVIVQRLVDCGVRIAMDNFGAALAPLNHLLRMPLDLVKLDPKITASVTGTGRQQAMVESLLHVCRAAGMQLVAHGIETPAHLRILQEMGCELGQGYFLAPPVDAKQAEYLASHNGRASMVRGR</sequence>
<dbReference type="InterPro" id="IPR000014">
    <property type="entry name" value="PAS"/>
</dbReference>
<reference evidence="5" key="1">
    <citation type="submission" date="2021-04" db="EMBL/GenBank/DDBJ databases">
        <title>Phylogenetic analysis of Acidobacteriaceae.</title>
        <authorList>
            <person name="Qiu L."/>
            <person name="Zhang Q."/>
        </authorList>
    </citation>
    <scope>NUCLEOTIDE SEQUENCE</scope>
    <source>
        <strain evidence="5">DSM 25168</strain>
    </source>
</reference>
<gene>
    <name evidence="5" type="ORF">MOP44_23350</name>
</gene>
<dbReference type="PROSITE" id="PS50887">
    <property type="entry name" value="GGDEF"/>
    <property type="match status" value="1"/>
</dbReference>
<dbReference type="FunFam" id="3.30.70.270:FF:000001">
    <property type="entry name" value="Diguanylate cyclase domain protein"/>
    <property type="match status" value="1"/>
</dbReference>
<dbReference type="Pfam" id="PF00563">
    <property type="entry name" value="EAL"/>
    <property type="match status" value="1"/>
</dbReference>
<dbReference type="SMART" id="SM00267">
    <property type="entry name" value="GGDEF"/>
    <property type="match status" value="1"/>
</dbReference>
<dbReference type="GO" id="GO:0006355">
    <property type="term" value="P:regulation of DNA-templated transcription"/>
    <property type="evidence" value="ECO:0007669"/>
    <property type="project" value="InterPro"/>
</dbReference>
<dbReference type="InterPro" id="IPR000160">
    <property type="entry name" value="GGDEF_dom"/>
</dbReference>
<dbReference type="CDD" id="cd01948">
    <property type="entry name" value="EAL"/>
    <property type="match status" value="1"/>
</dbReference>
<dbReference type="InterPro" id="IPR013767">
    <property type="entry name" value="PAS_fold"/>
</dbReference>
<dbReference type="AlphaFoldDB" id="A0A9J7BLX7"/>
<dbReference type="SMART" id="SM00091">
    <property type="entry name" value="PAS"/>
    <property type="match status" value="2"/>
</dbReference>
<dbReference type="PANTHER" id="PTHR44757:SF2">
    <property type="entry name" value="BIOFILM ARCHITECTURE MAINTENANCE PROTEIN MBAA"/>
    <property type="match status" value="1"/>
</dbReference>
<dbReference type="InterPro" id="IPR001633">
    <property type="entry name" value="EAL_dom"/>
</dbReference>
<evidence type="ECO:0000313" key="5">
    <source>
        <dbReference type="EMBL" id="UWZ83489.1"/>
    </source>
</evidence>
<dbReference type="InterPro" id="IPR043128">
    <property type="entry name" value="Rev_trsase/Diguanyl_cyclase"/>
</dbReference>
<dbReference type="PANTHER" id="PTHR44757">
    <property type="entry name" value="DIGUANYLATE CYCLASE DGCP"/>
    <property type="match status" value="1"/>
</dbReference>
<dbReference type="Gene3D" id="3.20.20.450">
    <property type="entry name" value="EAL domain"/>
    <property type="match status" value="1"/>
</dbReference>
<dbReference type="SUPFAM" id="SSF141868">
    <property type="entry name" value="EAL domain-like"/>
    <property type="match status" value="1"/>
</dbReference>
<keyword evidence="6" id="KW-1185">Reference proteome</keyword>
<dbReference type="KEGG" id="orp:MOP44_23350"/>
<feature type="domain" description="GGDEF" evidence="4">
    <location>
        <begin position="288"/>
        <end position="421"/>
    </location>
</feature>
<dbReference type="NCBIfam" id="TIGR00229">
    <property type="entry name" value="sensory_box"/>
    <property type="match status" value="1"/>
</dbReference>